<protein>
    <recommendedName>
        <fullName evidence="5">Peptidase A2 domain-containing protein</fullName>
    </recommendedName>
</protein>
<feature type="compositionally biased region" description="Acidic residues" evidence="3">
    <location>
        <begin position="691"/>
        <end position="707"/>
    </location>
</feature>
<proteinExistence type="predicted"/>
<keyword evidence="4" id="KW-0812">Transmembrane</keyword>
<feature type="compositionally biased region" description="Basic and acidic residues" evidence="3">
    <location>
        <begin position="1148"/>
        <end position="1160"/>
    </location>
</feature>
<keyword evidence="4" id="KW-1133">Transmembrane helix</keyword>
<dbReference type="OrthoDB" id="8061707at2759"/>
<dbReference type="InterPro" id="IPR001995">
    <property type="entry name" value="Peptidase_A2_cat"/>
</dbReference>
<dbReference type="PANTHER" id="PTHR33223">
    <property type="entry name" value="CCHC-TYPE DOMAIN-CONTAINING PROTEIN"/>
    <property type="match status" value="1"/>
</dbReference>
<keyword evidence="7" id="KW-1185">Reference proteome</keyword>
<comment type="caution">
    <text evidence="6">The sequence shown here is derived from an EMBL/GenBank/DDBJ whole genome shotgun (WGS) entry which is preliminary data.</text>
</comment>
<evidence type="ECO:0000259" key="5">
    <source>
        <dbReference type="PROSITE" id="PS50175"/>
    </source>
</evidence>
<feature type="region of interest" description="Disordered" evidence="3">
    <location>
        <begin position="628"/>
        <end position="735"/>
    </location>
</feature>
<dbReference type="InterPro" id="IPR021109">
    <property type="entry name" value="Peptidase_aspartic_dom_sf"/>
</dbReference>
<feature type="compositionally biased region" description="Basic and acidic residues" evidence="3">
    <location>
        <begin position="827"/>
        <end position="837"/>
    </location>
</feature>
<dbReference type="PROSITE" id="PS50175">
    <property type="entry name" value="ASP_PROT_RETROV"/>
    <property type="match status" value="1"/>
</dbReference>
<feature type="compositionally biased region" description="Polar residues" evidence="3">
    <location>
        <begin position="717"/>
        <end position="732"/>
    </location>
</feature>
<dbReference type="GO" id="GO:0004190">
    <property type="term" value="F:aspartic-type endopeptidase activity"/>
    <property type="evidence" value="ECO:0007669"/>
    <property type="project" value="InterPro"/>
</dbReference>
<evidence type="ECO:0000256" key="1">
    <source>
        <dbReference type="ARBA" id="ARBA00022801"/>
    </source>
</evidence>
<organism evidence="6 7">
    <name type="scientific">Apolygus lucorum</name>
    <name type="common">Small green plant bug</name>
    <name type="synonym">Lygocoris lucorum</name>
    <dbReference type="NCBI Taxonomy" id="248454"/>
    <lineage>
        <taxon>Eukaryota</taxon>
        <taxon>Metazoa</taxon>
        <taxon>Ecdysozoa</taxon>
        <taxon>Arthropoda</taxon>
        <taxon>Hexapoda</taxon>
        <taxon>Insecta</taxon>
        <taxon>Pterygota</taxon>
        <taxon>Neoptera</taxon>
        <taxon>Paraneoptera</taxon>
        <taxon>Hemiptera</taxon>
        <taxon>Heteroptera</taxon>
        <taxon>Panheteroptera</taxon>
        <taxon>Cimicomorpha</taxon>
        <taxon>Miridae</taxon>
        <taxon>Mirini</taxon>
        <taxon>Apolygus</taxon>
    </lineage>
</organism>
<dbReference type="SUPFAM" id="SSF50630">
    <property type="entry name" value="Acid proteases"/>
    <property type="match status" value="1"/>
</dbReference>
<dbReference type="InterPro" id="IPR005162">
    <property type="entry name" value="Retrotrans_gag_dom"/>
</dbReference>
<reference evidence="6" key="1">
    <citation type="journal article" date="2021" name="Mol. Ecol. Resour.">
        <title>Apolygus lucorum genome provides insights into omnivorousness and mesophyll feeding.</title>
        <authorList>
            <person name="Liu Y."/>
            <person name="Liu H."/>
            <person name="Wang H."/>
            <person name="Huang T."/>
            <person name="Liu B."/>
            <person name="Yang B."/>
            <person name="Yin L."/>
            <person name="Li B."/>
            <person name="Zhang Y."/>
            <person name="Zhang S."/>
            <person name="Jiang F."/>
            <person name="Zhang X."/>
            <person name="Ren Y."/>
            <person name="Wang B."/>
            <person name="Wang S."/>
            <person name="Lu Y."/>
            <person name="Wu K."/>
            <person name="Fan W."/>
            <person name="Wang G."/>
        </authorList>
    </citation>
    <scope>NUCLEOTIDE SEQUENCE</scope>
    <source>
        <strain evidence="6">12Hb</strain>
    </source>
</reference>
<keyword evidence="4" id="KW-0472">Membrane</keyword>
<feature type="coiled-coil region" evidence="2">
    <location>
        <begin position="4"/>
        <end position="38"/>
    </location>
</feature>
<evidence type="ECO:0000313" key="7">
    <source>
        <dbReference type="Proteomes" id="UP000466442"/>
    </source>
</evidence>
<keyword evidence="2" id="KW-0175">Coiled coil</keyword>
<dbReference type="Gene3D" id="2.40.70.10">
    <property type="entry name" value="Acid Proteases"/>
    <property type="match status" value="1"/>
</dbReference>
<dbReference type="Proteomes" id="UP000466442">
    <property type="component" value="Unassembled WGS sequence"/>
</dbReference>
<sequence length="1160" mass="128383">MSELEELRQRLAEAELANLAYAEKEEELQQKLRDARLRLTYGSAGAEGKDSGEGKWDVRNPMSELVDLLRSSGLGARPEVHKVRKDFSMQSLVRKWGGTKDEVPVEEFLAQLRSIGKTGHWEDSDLVTICRLKLQGMATAFIEGHPELTGEGVTFPQLEAALKKRFADPKVWEVREEELRRCVQGPTESIREYADRVLNLGRRAIRPADNAIESAWLQNEGDKRTVKALVQGLRRVVAKEVALRHPTTADEAIEMALEVEHTLRQLRYSEMGREGRVLAIDEGSTECSSRGPTQLGARERHWMPALLPLEDGPVIELEVEGTLLRLLGDTGAQVSLLQRPIAGIAIHPALSDLRGLGGTLRIEGEQTVHCRWKGTEMTHRFKIVDVGLPLDGILGTDIMRKLGPTVYHEIGRKLGLTVGNPSTPTPRLASLAVDGGGKWVKRMAEKVDELALRYGRCPLLSVSQPKDPEVGSVQPPKLSRQKQQNENGDPPGYRKGPDHWLMQRAEVKDVPGSDPIVAPRKIPKGRVQGQKEPDRSECEEEVTEALASRRQVVPALSRALVAVLVPGEEGSEVLLEPYELPQSGLRGGRSVGKISQGQAWMSVVNLTKGDMVVDRHQRLAETERVVPQYSIMVAQPDTGRRGEEESEGEKQGPASEDDEGVEYRGRSESAEEEVESNGVLRPSTPLGRESEGEEQSETGLESSEEGDSGSSWESFSHQSDNGSVHSFPSGTGSVRGPVDLVVPHWMRGQATTSHLAVAGSSHTPGSDPSTASSSPLLSISDAGSPTPGQGTASTPGSIEAPYWESDPRSLGPHPEDSTPPSPVPAEVHPEVDVDRRPQRTRCRPRRFLDYETKGPRYTMYEVATTPVLDQASGRHLRVSTQFRYFIVSQDREYYAGLEVFDKETCRQRPMLICSPSFPLVHRSVKDCISSIYYQNSGAATTCEWSVLVQPPAAVWRWEAASQKWYYSLSQPVVLTEQCPDEAAVEITLPGSGVIQPQIQCTLRTATHKLLPAGGKVPEQHFLRNRTIDVPTLWSFNATQQLEDKNLDAIVDRLRQQGQVQPGVWSEDEIRLEAALRMLEENEGNGPALVYGIGSSAVVLVLVLGLGLWWYRRTCVGCWTPQTRKPTLDGADSNRRLEARPIRWPRRTPQREESHDPHSSW</sequence>
<dbReference type="AlphaFoldDB" id="A0A8S9X3A0"/>
<evidence type="ECO:0000313" key="6">
    <source>
        <dbReference type="EMBL" id="KAF6202811.1"/>
    </source>
</evidence>
<dbReference type="Pfam" id="PF00077">
    <property type="entry name" value="RVP"/>
    <property type="match status" value="1"/>
</dbReference>
<feature type="compositionally biased region" description="Basic and acidic residues" evidence="3">
    <location>
        <begin position="1131"/>
        <end position="1140"/>
    </location>
</feature>
<feature type="region of interest" description="Disordered" evidence="3">
    <location>
        <begin position="463"/>
        <end position="498"/>
    </location>
</feature>
<evidence type="ECO:0000256" key="2">
    <source>
        <dbReference type="SAM" id="Coils"/>
    </source>
</evidence>
<accession>A0A8S9X3A0</accession>
<dbReference type="EMBL" id="WIXP02000011">
    <property type="protein sequence ID" value="KAF6202811.1"/>
    <property type="molecule type" value="Genomic_DNA"/>
</dbReference>
<feature type="region of interest" description="Disordered" evidence="3">
    <location>
        <begin position="511"/>
        <end position="536"/>
    </location>
</feature>
<dbReference type="InterPro" id="IPR018061">
    <property type="entry name" value="Retropepsins"/>
</dbReference>
<name>A0A8S9X3A0_APOLU</name>
<evidence type="ECO:0000256" key="4">
    <source>
        <dbReference type="SAM" id="Phobius"/>
    </source>
</evidence>
<evidence type="ECO:0000256" key="3">
    <source>
        <dbReference type="SAM" id="MobiDB-lite"/>
    </source>
</evidence>
<feature type="region of interest" description="Disordered" evidence="3">
    <location>
        <begin position="1121"/>
        <end position="1160"/>
    </location>
</feature>
<feature type="region of interest" description="Disordered" evidence="3">
    <location>
        <begin position="755"/>
        <end position="840"/>
    </location>
</feature>
<dbReference type="Pfam" id="PF03732">
    <property type="entry name" value="Retrotrans_gag"/>
    <property type="match status" value="1"/>
</dbReference>
<dbReference type="GO" id="GO:0006508">
    <property type="term" value="P:proteolysis"/>
    <property type="evidence" value="ECO:0007669"/>
    <property type="project" value="InterPro"/>
</dbReference>
<feature type="compositionally biased region" description="Low complexity" evidence="3">
    <location>
        <begin position="763"/>
        <end position="784"/>
    </location>
</feature>
<feature type="domain" description="Peptidase A2" evidence="5">
    <location>
        <begin position="324"/>
        <end position="398"/>
    </location>
</feature>
<dbReference type="PANTHER" id="PTHR33223:SF6">
    <property type="entry name" value="CCHC-TYPE DOMAIN-CONTAINING PROTEIN"/>
    <property type="match status" value="1"/>
</dbReference>
<feature type="transmembrane region" description="Helical" evidence="4">
    <location>
        <begin position="1087"/>
        <end position="1110"/>
    </location>
</feature>
<keyword evidence="1" id="KW-0378">Hydrolase</keyword>
<feature type="compositionally biased region" description="Polar residues" evidence="3">
    <location>
        <begin position="786"/>
        <end position="796"/>
    </location>
</feature>
<gene>
    <name evidence="6" type="ORF">GE061_003214</name>
</gene>